<dbReference type="SUPFAM" id="SSF56672">
    <property type="entry name" value="DNA/RNA polymerases"/>
    <property type="match status" value="1"/>
</dbReference>
<dbReference type="Proteomes" id="UP000214588">
    <property type="component" value="Unassembled WGS sequence"/>
</dbReference>
<dbReference type="AlphaFoldDB" id="A0A226BUG5"/>
<evidence type="ECO:0000313" key="3">
    <source>
        <dbReference type="EMBL" id="OWZ82636.1"/>
    </source>
</evidence>
<keyword evidence="3" id="KW-0548">Nucleotidyltransferase</keyword>
<keyword evidence="3" id="KW-0808">Transferase</keyword>
<dbReference type="EMBL" id="NIQC01000068">
    <property type="protein sequence ID" value="OWZ82636.1"/>
    <property type="molecule type" value="Genomic_DNA"/>
</dbReference>
<sequence length="272" mass="30706">MVEPESTKGARSTNSLEPSEEDGAESLLDKLLHTGNLNAAYKRVKQNRGAAGVDGMTVDELMPYLKENKDEFLESLRSGKYKPHPVRRVEIPKPDGGVRLLGVPTVVDRMVQQALVQVLQPIFEPTFSDNSFGFRPNRNAQQAIKRSKDYYAQGYKYAVDIDLAKYFDTVNHDLLIGMVREQVKDETIIRLIRKFLKSGVMSNGLLSPSTKGTPQGGNLSPLLSNIYLNNFDRLLEKRGHKFVRYADDCIIYVKSKRAAERVMTSCTKYLEE</sequence>
<dbReference type="NCBIfam" id="TIGR04416">
    <property type="entry name" value="group_II_RT_mat"/>
    <property type="match status" value="1"/>
</dbReference>
<protein>
    <submittedName>
        <fullName evidence="3">Group II intron reverse transcriptase/maturase</fullName>
    </submittedName>
</protein>
<reference evidence="3 4" key="1">
    <citation type="submission" date="2017-06" db="EMBL/GenBank/DDBJ databases">
        <title>Draft Genome Sequence of Natranaerobius trueperi halophilic, alkalithermophilic bacteria from soda lakes.</title>
        <authorList>
            <person name="Zhao B."/>
        </authorList>
    </citation>
    <scope>NUCLEOTIDE SEQUENCE [LARGE SCALE GENOMIC DNA]</scope>
    <source>
        <strain evidence="3 4">DSM 18760</strain>
    </source>
</reference>
<evidence type="ECO:0000256" key="1">
    <source>
        <dbReference type="SAM" id="MobiDB-lite"/>
    </source>
</evidence>
<accession>A0A226BUG5</accession>
<dbReference type="Pfam" id="PF00078">
    <property type="entry name" value="RVT_1"/>
    <property type="match status" value="1"/>
</dbReference>
<evidence type="ECO:0000313" key="4">
    <source>
        <dbReference type="Proteomes" id="UP000214588"/>
    </source>
</evidence>
<feature type="region of interest" description="Disordered" evidence="1">
    <location>
        <begin position="1"/>
        <end position="26"/>
    </location>
</feature>
<feature type="non-terminal residue" evidence="3">
    <location>
        <position position="272"/>
    </location>
</feature>
<keyword evidence="4" id="KW-1185">Reference proteome</keyword>
<keyword evidence="3" id="KW-0695">RNA-directed DNA polymerase</keyword>
<dbReference type="InterPro" id="IPR030931">
    <property type="entry name" value="Group_II_RT_mat"/>
</dbReference>
<dbReference type="CDD" id="cd01651">
    <property type="entry name" value="RT_G2_intron"/>
    <property type="match status" value="1"/>
</dbReference>
<dbReference type="InterPro" id="IPR000477">
    <property type="entry name" value="RT_dom"/>
</dbReference>
<feature type="domain" description="Reverse transcriptase" evidence="2">
    <location>
        <begin position="72"/>
        <end position="272"/>
    </location>
</feature>
<dbReference type="OrthoDB" id="9788687at2"/>
<dbReference type="PROSITE" id="PS50878">
    <property type="entry name" value="RT_POL"/>
    <property type="match status" value="1"/>
</dbReference>
<comment type="caution">
    <text evidence="3">The sequence shown here is derived from an EMBL/GenBank/DDBJ whole genome shotgun (WGS) entry which is preliminary data.</text>
</comment>
<dbReference type="GO" id="GO:0003964">
    <property type="term" value="F:RNA-directed DNA polymerase activity"/>
    <property type="evidence" value="ECO:0007669"/>
    <property type="project" value="UniProtKB-KW"/>
</dbReference>
<name>A0A226BUG5_9FIRM</name>
<proteinExistence type="predicted"/>
<organism evidence="3 4">
    <name type="scientific">Natranaerobius trueperi</name>
    <dbReference type="NCBI Taxonomy" id="759412"/>
    <lineage>
        <taxon>Bacteria</taxon>
        <taxon>Bacillati</taxon>
        <taxon>Bacillota</taxon>
        <taxon>Clostridia</taxon>
        <taxon>Natranaerobiales</taxon>
        <taxon>Natranaerobiaceae</taxon>
        <taxon>Natranaerobius</taxon>
    </lineage>
</organism>
<gene>
    <name evidence="3" type="primary">ltrA</name>
    <name evidence="3" type="ORF">CDO51_13095</name>
</gene>
<dbReference type="PANTHER" id="PTHR34047:SF8">
    <property type="entry name" value="PROTEIN YKFC"/>
    <property type="match status" value="1"/>
</dbReference>
<dbReference type="InterPro" id="IPR043502">
    <property type="entry name" value="DNA/RNA_pol_sf"/>
</dbReference>
<dbReference type="PANTHER" id="PTHR34047">
    <property type="entry name" value="NUCLEAR INTRON MATURASE 1, MITOCHONDRIAL-RELATED"/>
    <property type="match status" value="1"/>
</dbReference>
<evidence type="ECO:0000259" key="2">
    <source>
        <dbReference type="PROSITE" id="PS50878"/>
    </source>
</evidence>
<dbReference type="InterPro" id="IPR051083">
    <property type="entry name" value="GrpII_Intron_Splice-Mob/Def"/>
</dbReference>